<accession>A0AAD7A7L3</accession>
<keyword evidence="2" id="KW-0732">Signal</keyword>
<organism evidence="3 4">
    <name type="scientific">Mycena albidolilacea</name>
    <dbReference type="NCBI Taxonomy" id="1033008"/>
    <lineage>
        <taxon>Eukaryota</taxon>
        <taxon>Fungi</taxon>
        <taxon>Dikarya</taxon>
        <taxon>Basidiomycota</taxon>
        <taxon>Agaricomycotina</taxon>
        <taxon>Agaricomycetes</taxon>
        <taxon>Agaricomycetidae</taxon>
        <taxon>Agaricales</taxon>
        <taxon>Marasmiineae</taxon>
        <taxon>Mycenaceae</taxon>
        <taxon>Mycena</taxon>
    </lineage>
</organism>
<keyword evidence="4" id="KW-1185">Reference proteome</keyword>
<evidence type="ECO:0000313" key="3">
    <source>
        <dbReference type="EMBL" id="KAJ7350761.1"/>
    </source>
</evidence>
<dbReference type="EMBL" id="JARIHO010000014">
    <property type="protein sequence ID" value="KAJ7350761.1"/>
    <property type="molecule type" value="Genomic_DNA"/>
</dbReference>
<dbReference type="Proteomes" id="UP001218218">
    <property type="component" value="Unassembled WGS sequence"/>
</dbReference>
<gene>
    <name evidence="3" type="ORF">DFH08DRAFT_777024</name>
</gene>
<reference evidence="3" key="1">
    <citation type="submission" date="2023-03" db="EMBL/GenBank/DDBJ databases">
        <title>Massive genome expansion in bonnet fungi (Mycena s.s.) driven by repeated elements and novel gene families across ecological guilds.</title>
        <authorList>
            <consortium name="Lawrence Berkeley National Laboratory"/>
            <person name="Harder C.B."/>
            <person name="Miyauchi S."/>
            <person name="Viragh M."/>
            <person name="Kuo A."/>
            <person name="Thoen E."/>
            <person name="Andreopoulos B."/>
            <person name="Lu D."/>
            <person name="Skrede I."/>
            <person name="Drula E."/>
            <person name="Henrissat B."/>
            <person name="Morin E."/>
            <person name="Kohler A."/>
            <person name="Barry K."/>
            <person name="LaButti K."/>
            <person name="Morin E."/>
            <person name="Salamov A."/>
            <person name="Lipzen A."/>
            <person name="Mereny Z."/>
            <person name="Hegedus B."/>
            <person name="Baldrian P."/>
            <person name="Stursova M."/>
            <person name="Weitz H."/>
            <person name="Taylor A."/>
            <person name="Grigoriev I.V."/>
            <person name="Nagy L.G."/>
            <person name="Martin F."/>
            <person name="Kauserud H."/>
        </authorList>
    </citation>
    <scope>NUCLEOTIDE SEQUENCE</scope>
    <source>
        <strain evidence="3">CBHHK002</strain>
    </source>
</reference>
<evidence type="ECO:0000313" key="4">
    <source>
        <dbReference type="Proteomes" id="UP001218218"/>
    </source>
</evidence>
<sequence>MPQELDLLLTALAAVFVVHCYYSVTDTPPPSPHLADYPPTHDSPKRAYVAEEPGTSQTHTFDTLSTEGVCIEGMPGTYSHIPAFEEPSRAYYEATEDTGFSGEASVLWDHSQTVECGGCPREIPASGLKCPGSGCTEVYCSQSCLGKSADGHARYCTNPYRALTTADTLATATFRDMFPDDPRTNEDFFFNRIRTPHDKTHLFGLYVGILKYLEVNPSTLHEWRLSGTMVTNIKALYEPISIGSRGGYYSWFLKHLDIFDPPPNALVTLSPRHICASCGVSARLWNAIGDFPSQDHDEIWSFVSTHWSRERVHFFLFRSMSGICHPSPEFDFWVDFGFCACHDESEEQFLSFTYGMLIRGCSYNEFLKAYTDSTIIQLLDAKGLRGRRIIHPYLEDVLSGPPVKSVWDLKQHVHAKSIRSDLIPAVAVDYGFMNCTSDREYQDLRDLYKNIFERRYTNPLELHEACVSGSLYDYVLGLFPEMKEKKKRAAKFQRLLRNPYPLPEFD</sequence>
<proteinExistence type="predicted"/>
<feature type="signal peptide" evidence="2">
    <location>
        <begin position="1"/>
        <end position="20"/>
    </location>
</feature>
<name>A0AAD7A7L3_9AGAR</name>
<evidence type="ECO:0000256" key="1">
    <source>
        <dbReference type="SAM" id="MobiDB-lite"/>
    </source>
</evidence>
<feature type="chain" id="PRO_5041928310" description="MYND-type domain-containing protein" evidence="2">
    <location>
        <begin position="21"/>
        <end position="506"/>
    </location>
</feature>
<dbReference type="AlphaFoldDB" id="A0AAD7A7L3"/>
<protein>
    <recommendedName>
        <fullName evidence="5">MYND-type domain-containing protein</fullName>
    </recommendedName>
</protein>
<comment type="caution">
    <text evidence="3">The sequence shown here is derived from an EMBL/GenBank/DDBJ whole genome shotgun (WGS) entry which is preliminary data.</text>
</comment>
<evidence type="ECO:0000256" key="2">
    <source>
        <dbReference type="SAM" id="SignalP"/>
    </source>
</evidence>
<feature type="region of interest" description="Disordered" evidence="1">
    <location>
        <begin position="31"/>
        <end position="61"/>
    </location>
</feature>
<evidence type="ECO:0008006" key="5">
    <source>
        <dbReference type="Google" id="ProtNLM"/>
    </source>
</evidence>